<dbReference type="GO" id="GO:0031267">
    <property type="term" value="F:small GTPase binding"/>
    <property type="evidence" value="ECO:0007669"/>
    <property type="project" value="InterPro"/>
</dbReference>
<dbReference type="GO" id="GO:0016020">
    <property type="term" value="C:membrane"/>
    <property type="evidence" value="ECO:0007669"/>
    <property type="project" value="UniProtKB-SubCell"/>
</dbReference>
<accession>A0A137P8V4</accession>
<evidence type="ECO:0000259" key="5">
    <source>
        <dbReference type="Pfam" id="PF07159"/>
    </source>
</evidence>
<reference evidence="6 7" key="1">
    <citation type="journal article" date="2015" name="Genome Biol. Evol.">
        <title>Phylogenomic analyses indicate that early fungi evolved digesting cell walls of algal ancestors of land plants.</title>
        <authorList>
            <person name="Chang Y."/>
            <person name="Wang S."/>
            <person name="Sekimoto S."/>
            <person name="Aerts A.L."/>
            <person name="Choi C."/>
            <person name="Clum A."/>
            <person name="LaButti K.M."/>
            <person name="Lindquist E.A."/>
            <person name="Yee Ngan C."/>
            <person name="Ohm R.A."/>
            <person name="Salamov A.A."/>
            <person name="Grigoriev I.V."/>
            <person name="Spatafora J.W."/>
            <person name="Berbee M.L."/>
        </authorList>
    </citation>
    <scope>NUCLEOTIDE SEQUENCE [LARGE SCALE GENOMIC DNA]</scope>
    <source>
        <strain evidence="6 7">NRRL 28638</strain>
    </source>
</reference>
<keyword evidence="7" id="KW-1185">Reference proteome</keyword>
<dbReference type="Pfam" id="PF07159">
    <property type="entry name" value="CYRIA-B_Rac1-bd"/>
    <property type="match status" value="1"/>
</dbReference>
<evidence type="ECO:0000313" key="6">
    <source>
        <dbReference type="EMBL" id="KXN71412.1"/>
    </source>
</evidence>
<dbReference type="AlphaFoldDB" id="A0A137P8V4"/>
<proteinExistence type="inferred from homology"/>
<protein>
    <submittedName>
        <fullName evidence="6">DUF1394-domain-containing protein</fullName>
    </submittedName>
</protein>
<evidence type="ECO:0000256" key="1">
    <source>
        <dbReference type="ARBA" id="ARBA00004635"/>
    </source>
</evidence>
<gene>
    <name evidence="6" type="ORF">CONCODRAFT_78322</name>
</gene>
<evidence type="ECO:0000313" key="7">
    <source>
        <dbReference type="Proteomes" id="UP000070444"/>
    </source>
</evidence>
<evidence type="ECO:0000256" key="3">
    <source>
        <dbReference type="ARBA" id="ARBA00023136"/>
    </source>
</evidence>
<comment type="subcellular location">
    <subcellularLocation>
        <location evidence="1">Membrane</location>
        <topology evidence="1">Lipid-anchor</topology>
    </subcellularLocation>
</comment>
<evidence type="ECO:0000256" key="4">
    <source>
        <dbReference type="ARBA" id="ARBA00023288"/>
    </source>
</evidence>
<keyword evidence="3" id="KW-0472">Membrane</keyword>
<name>A0A137P8V4_CONC2</name>
<feature type="domain" description="CYRIA/CYRIB Rac1 binding" evidence="5">
    <location>
        <begin position="20"/>
        <end position="318"/>
    </location>
</feature>
<organism evidence="6 7">
    <name type="scientific">Conidiobolus coronatus (strain ATCC 28846 / CBS 209.66 / NRRL 28638)</name>
    <name type="common">Delacroixia coronata</name>
    <dbReference type="NCBI Taxonomy" id="796925"/>
    <lineage>
        <taxon>Eukaryota</taxon>
        <taxon>Fungi</taxon>
        <taxon>Fungi incertae sedis</taxon>
        <taxon>Zoopagomycota</taxon>
        <taxon>Entomophthoromycotina</taxon>
        <taxon>Entomophthoromycetes</taxon>
        <taxon>Entomophthorales</taxon>
        <taxon>Ancylistaceae</taxon>
        <taxon>Conidiobolus</taxon>
    </lineage>
</organism>
<dbReference type="OMA" id="EYRSRFN"/>
<dbReference type="EMBL" id="KQ964475">
    <property type="protein sequence ID" value="KXN71412.1"/>
    <property type="molecule type" value="Genomic_DNA"/>
</dbReference>
<dbReference type="GO" id="GO:0030833">
    <property type="term" value="P:regulation of actin filament polymerization"/>
    <property type="evidence" value="ECO:0007669"/>
    <property type="project" value="InterPro"/>
</dbReference>
<sequence length="323" mass="36754">MGALLSLLKPKANQETLPDLNINLEDSVPTPDERAFYEQIQSSTSNLDELLLLMRNYKGCSQLIRKAISEPTEENEIACWEALQKPVHTIIKLYEICQTLEEKVPEIFDYLCSGTIPVHNNMKRNPSIAQFIVRFFNFASEFDNLKVATPDFQNDFSYYRRLLSKFHMNSNSQFRDVTSIISDDQANRLSMFFAYPNPAIKTVINSVVKFANQTKPALKQNVLDLLLGIASITYYAITKDRIKHAVTLDAMFYTMVTCTIIYDHVHPFGVFNKPSEIDIKLVLKSIDAHAGPLKPKLLSSLQYNSLHLNDPTTPQNIKSLIKA</sequence>
<comment type="similarity">
    <text evidence="2">Belongs to the CYRI family.</text>
</comment>
<dbReference type="PANTHER" id="PTHR12422">
    <property type="entry name" value="GH09096P"/>
    <property type="match status" value="1"/>
</dbReference>
<evidence type="ECO:0000256" key="2">
    <source>
        <dbReference type="ARBA" id="ARBA00005778"/>
    </source>
</evidence>
<dbReference type="InterPro" id="IPR009828">
    <property type="entry name" value="CYRIA/CYRIB_Rac1-bd"/>
</dbReference>
<dbReference type="Proteomes" id="UP000070444">
    <property type="component" value="Unassembled WGS sequence"/>
</dbReference>
<dbReference type="OrthoDB" id="60973at2759"/>
<keyword evidence="4" id="KW-0449">Lipoprotein</keyword>
<dbReference type="InterPro" id="IPR039789">
    <property type="entry name" value="CYRI"/>
</dbReference>